<feature type="binding site" evidence="9">
    <location>
        <begin position="164"/>
        <end position="171"/>
    </location>
    <ligand>
        <name>GTP</name>
        <dbReference type="ChEBI" id="CHEBI:37565"/>
    </ligand>
</feature>
<dbReference type="Gene3D" id="2.70.210.12">
    <property type="entry name" value="GTP1/OBG domain"/>
    <property type="match status" value="1"/>
</dbReference>
<organism evidence="13 14">
    <name type="scientific">Calidithermus roseus</name>
    <dbReference type="NCBI Taxonomy" id="1644118"/>
    <lineage>
        <taxon>Bacteria</taxon>
        <taxon>Thermotogati</taxon>
        <taxon>Deinococcota</taxon>
        <taxon>Deinococci</taxon>
        <taxon>Thermales</taxon>
        <taxon>Thermaceae</taxon>
        <taxon>Calidithermus</taxon>
    </lineage>
</organism>
<comment type="similarity">
    <text evidence="2 9">Belongs to the TRAFAC class OBG-HflX-like GTPase superfamily. OBG GTPase family.</text>
</comment>
<feature type="binding site" evidence="9">
    <location>
        <begin position="189"/>
        <end position="193"/>
    </location>
    <ligand>
        <name>GTP</name>
        <dbReference type="ChEBI" id="CHEBI:37565"/>
    </ligand>
</feature>
<evidence type="ECO:0000256" key="9">
    <source>
        <dbReference type="HAMAP-Rule" id="MF_01454"/>
    </source>
</evidence>
<feature type="domain" description="OBG-type G" evidence="10">
    <location>
        <begin position="158"/>
        <end position="324"/>
    </location>
</feature>
<comment type="cofactor">
    <cofactor evidence="1 9">
        <name>Mg(2+)</name>
        <dbReference type="ChEBI" id="CHEBI:18420"/>
    </cofactor>
</comment>
<dbReference type="Pfam" id="PF09269">
    <property type="entry name" value="DUF1967"/>
    <property type="match status" value="1"/>
</dbReference>
<keyword evidence="14" id="KW-1185">Reference proteome</keyword>
<dbReference type="Pfam" id="PF01018">
    <property type="entry name" value="GTP1_OBG"/>
    <property type="match status" value="1"/>
</dbReference>
<dbReference type="InterPro" id="IPR006074">
    <property type="entry name" value="GTP1-OBG_CS"/>
</dbReference>
<dbReference type="GO" id="GO:0003924">
    <property type="term" value="F:GTPase activity"/>
    <property type="evidence" value="ECO:0007669"/>
    <property type="project" value="UniProtKB-UniRule"/>
</dbReference>
<comment type="subunit">
    <text evidence="9">Monomer.</text>
</comment>
<dbReference type="NCBIfam" id="TIGR03595">
    <property type="entry name" value="Obg_CgtA_exten"/>
    <property type="match status" value="1"/>
</dbReference>
<proteinExistence type="inferred from homology"/>
<dbReference type="PROSITE" id="PS51710">
    <property type="entry name" value="G_OBG"/>
    <property type="match status" value="1"/>
</dbReference>
<dbReference type="FunFam" id="2.70.210.12:FF:000001">
    <property type="entry name" value="GTPase Obg"/>
    <property type="match status" value="1"/>
</dbReference>
<dbReference type="NCBIfam" id="TIGR02729">
    <property type="entry name" value="Obg_CgtA"/>
    <property type="match status" value="1"/>
</dbReference>
<dbReference type="GO" id="GO:0005525">
    <property type="term" value="F:GTP binding"/>
    <property type="evidence" value="ECO:0007669"/>
    <property type="project" value="UniProtKB-UniRule"/>
</dbReference>
<dbReference type="Gene3D" id="3.40.50.300">
    <property type="entry name" value="P-loop containing nucleotide triphosphate hydrolases"/>
    <property type="match status" value="1"/>
</dbReference>
<dbReference type="AlphaFoldDB" id="A0A399ESG1"/>
<dbReference type="GO" id="GO:0000287">
    <property type="term" value="F:magnesium ion binding"/>
    <property type="evidence" value="ECO:0007669"/>
    <property type="project" value="InterPro"/>
</dbReference>
<dbReference type="PROSITE" id="PS51881">
    <property type="entry name" value="OCT"/>
    <property type="match status" value="1"/>
</dbReference>
<comment type="function">
    <text evidence="9">An essential GTPase which binds GTP, GDP and possibly (p)ppGpp with moderate affinity, with high nucleotide exchange rates and a fairly low GTP hydrolysis rate. Plays a role in control of the cell cycle, stress response, ribosome biogenesis and in those bacteria that undergo differentiation, in morphogenesis control.</text>
</comment>
<keyword evidence="6 9" id="KW-0378">Hydrolase</keyword>
<dbReference type="NCBIfam" id="NF008955">
    <property type="entry name" value="PRK12297.1"/>
    <property type="match status" value="1"/>
</dbReference>
<evidence type="ECO:0000256" key="4">
    <source>
        <dbReference type="ARBA" id="ARBA00022723"/>
    </source>
</evidence>
<evidence type="ECO:0000256" key="1">
    <source>
        <dbReference type="ARBA" id="ARBA00001946"/>
    </source>
</evidence>
<gene>
    <name evidence="9 13" type="primary">obg</name>
    <name evidence="13" type="ORF">Mrose_01992</name>
</gene>
<dbReference type="OrthoDB" id="9807318at2"/>
<accession>A0A399ESG1</accession>
<comment type="caution">
    <text evidence="13">The sequence shown here is derived from an EMBL/GenBank/DDBJ whole genome shotgun (WGS) entry which is preliminary data.</text>
</comment>
<dbReference type="EMBL" id="QWLA01000035">
    <property type="protein sequence ID" value="RIH85989.1"/>
    <property type="molecule type" value="Genomic_DNA"/>
</dbReference>
<dbReference type="PROSITE" id="PS51883">
    <property type="entry name" value="OBG"/>
    <property type="match status" value="1"/>
</dbReference>
<evidence type="ECO:0000259" key="12">
    <source>
        <dbReference type="PROSITE" id="PS51883"/>
    </source>
</evidence>
<dbReference type="InterPro" id="IPR014100">
    <property type="entry name" value="GTP-bd_Obg/CgtA"/>
</dbReference>
<dbReference type="PRINTS" id="PR00326">
    <property type="entry name" value="GTP1OBG"/>
</dbReference>
<dbReference type="InterPro" id="IPR006073">
    <property type="entry name" value="GTP-bd"/>
</dbReference>
<evidence type="ECO:0000256" key="7">
    <source>
        <dbReference type="ARBA" id="ARBA00022842"/>
    </source>
</evidence>
<dbReference type="InterPro" id="IPR015349">
    <property type="entry name" value="OCT_dom"/>
</dbReference>
<reference evidence="13 14" key="1">
    <citation type="submission" date="2018-08" db="EMBL/GenBank/DDBJ databases">
        <title>Meiothermus roseus NBRC 110900 genome sequencing project.</title>
        <authorList>
            <person name="Da Costa M.S."/>
            <person name="Albuquerque L."/>
            <person name="Raposo P."/>
            <person name="Froufe H.J.C."/>
            <person name="Barroso C.S."/>
            <person name="Egas C."/>
        </authorList>
    </citation>
    <scope>NUCLEOTIDE SEQUENCE [LARGE SCALE GENOMIC DNA]</scope>
    <source>
        <strain evidence="13 14">NBRC 110900</strain>
    </source>
</reference>
<dbReference type="SUPFAM" id="SSF82051">
    <property type="entry name" value="Obg GTP-binding protein N-terminal domain"/>
    <property type="match status" value="1"/>
</dbReference>
<name>A0A399ESG1_9DEIN</name>
<dbReference type="InterPro" id="IPR045086">
    <property type="entry name" value="OBG_GTPase"/>
</dbReference>
<keyword evidence="3 9" id="KW-0963">Cytoplasm</keyword>
<evidence type="ECO:0000256" key="8">
    <source>
        <dbReference type="ARBA" id="ARBA00023134"/>
    </source>
</evidence>
<keyword evidence="8 9" id="KW-0342">GTP-binding</keyword>
<evidence type="ECO:0000256" key="5">
    <source>
        <dbReference type="ARBA" id="ARBA00022741"/>
    </source>
</evidence>
<feature type="domain" description="OCT" evidence="11">
    <location>
        <begin position="336"/>
        <end position="414"/>
    </location>
</feature>
<dbReference type="PANTHER" id="PTHR11702">
    <property type="entry name" value="DEVELOPMENTALLY REGULATED GTP-BINDING PROTEIN-RELATED"/>
    <property type="match status" value="1"/>
</dbReference>
<evidence type="ECO:0000256" key="3">
    <source>
        <dbReference type="ARBA" id="ARBA00022490"/>
    </source>
</evidence>
<dbReference type="SUPFAM" id="SSF52540">
    <property type="entry name" value="P-loop containing nucleoside triphosphate hydrolases"/>
    <property type="match status" value="1"/>
</dbReference>
<evidence type="ECO:0000313" key="13">
    <source>
        <dbReference type="EMBL" id="RIH85989.1"/>
    </source>
</evidence>
<evidence type="ECO:0000256" key="6">
    <source>
        <dbReference type="ARBA" id="ARBA00022801"/>
    </source>
</evidence>
<feature type="binding site" evidence="9">
    <location>
        <begin position="277"/>
        <end position="280"/>
    </location>
    <ligand>
        <name>GTP</name>
        <dbReference type="ChEBI" id="CHEBI:37565"/>
    </ligand>
</feature>
<dbReference type="NCBIfam" id="TIGR00231">
    <property type="entry name" value="small_GTP"/>
    <property type="match status" value="1"/>
</dbReference>
<dbReference type="Gene3D" id="3.30.300.350">
    <property type="entry name" value="GTP-binding protein OBG, C-terminal domain"/>
    <property type="match status" value="1"/>
</dbReference>
<evidence type="ECO:0000256" key="2">
    <source>
        <dbReference type="ARBA" id="ARBA00007699"/>
    </source>
</evidence>
<feature type="binding site" evidence="9">
    <location>
        <position position="171"/>
    </location>
    <ligand>
        <name>Mg(2+)</name>
        <dbReference type="ChEBI" id="CHEBI:18420"/>
    </ligand>
</feature>
<dbReference type="NCBIfam" id="NF008954">
    <property type="entry name" value="PRK12296.1"/>
    <property type="match status" value="1"/>
</dbReference>
<dbReference type="NCBIfam" id="NF008956">
    <property type="entry name" value="PRK12299.1"/>
    <property type="match status" value="1"/>
</dbReference>
<dbReference type="PROSITE" id="PS00905">
    <property type="entry name" value="GTP1_OBG"/>
    <property type="match status" value="1"/>
</dbReference>
<dbReference type="InterPro" id="IPR006169">
    <property type="entry name" value="GTP1_OBG_dom"/>
</dbReference>
<dbReference type="GO" id="GO:0042254">
    <property type="term" value="P:ribosome biogenesis"/>
    <property type="evidence" value="ECO:0007669"/>
    <property type="project" value="UniProtKB-UniRule"/>
</dbReference>
<dbReference type="GO" id="GO:0005737">
    <property type="term" value="C:cytoplasm"/>
    <property type="evidence" value="ECO:0007669"/>
    <property type="project" value="UniProtKB-SubCell"/>
</dbReference>
<keyword evidence="4 9" id="KW-0479">Metal-binding</keyword>
<feature type="binding site" evidence="9">
    <location>
        <position position="191"/>
    </location>
    <ligand>
        <name>Mg(2+)</name>
        <dbReference type="ChEBI" id="CHEBI:18420"/>
    </ligand>
</feature>
<dbReference type="InterPro" id="IPR036726">
    <property type="entry name" value="GTP1_OBG_dom_sf"/>
</dbReference>
<dbReference type="InterPro" id="IPR036346">
    <property type="entry name" value="GTP-bd_prot_GTP1/OBG_C_sf"/>
</dbReference>
<dbReference type="InterPro" id="IPR005225">
    <property type="entry name" value="Small_GTP-bd"/>
</dbReference>
<feature type="binding site" evidence="9">
    <location>
        <begin position="305"/>
        <end position="307"/>
    </location>
    <ligand>
        <name>GTP</name>
        <dbReference type="ChEBI" id="CHEBI:37565"/>
    </ligand>
</feature>
<evidence type="ECO:0000259" key="11">
    <source>
        <dbReference type="PROSITE" id="PS51881"/>
    </source>
</evidence>
<dbReference type="InterPro" id="IPR031167">
    <property type="entry name" value="G_OBG"/>
</dbReference>
<keyword evidence="7 9" id="KW-0460">Magnesium</keyword>
<dbReference type="EC" id="3.6.5.-" evidence="9"/>
<protein>
    <recommendedName>
        <fullName evidence="9">GTPase Obg</fullName>
        <ecNumber evidence="9">3.6.5.-</ecNumber>
    </recommendedName>
    <alternativeName>
        <fullName evidence="9">GTP-binding protein Obg</fullName>
    </alternativeName>
</protein>
<dbReference type="Proteomes" id="UP000265341">
    <property type="component" value="Unassembled WGS sequence"/>
</dbReference>
<dbReference type="HAMAP" id="MF_01454">
    <property type="entry name" value="GTPase_Obg"/>
    <property type="match status" value="1"/>
</dbReference>
<dbReference type="InterPro" id="IPR027417">
    <property type="entry name" value="P-loop_NTPase"/>
</dbReference>
<keyword evidence="5 9" id="KW-0547">Nucleotide-binding</keyword>
<sequence length="416" mass="44472">MFRDTLEITVIAGRGGDGAISFWREKYIAKGGPDGGDGGDGGSVILRALGQVDSLSTLSKRIYRAEDGEHGLGKGMDGRGGRDLVVEVPRGTRVFDAQTGELLADLVEEGQSVVVAQGGQGGRGNRHFVTPTRQAPRFAEGGLPGEKRRLRLELMLLADVGLVGYPNAGKSSLLADLTAASPKIAAYPFTTLAPNLGVIERGEGERITMADIPGIIEGASQGRGLGLDFLRHIGRTRVLLYVLDGSDKPVETLRTLQGELRAYDPELLKRPSLVALNKIDLLTPEEVGRLEAELAGFGLPVLAISALSGEGLEPLVDALFALVQAAPRPALQTPAPPPPPDTGIQVEEVEEGVFEVRAPQLERQLSRMKGEVSEMAGYLQDLFRRYRVESALEARGVRAGDTVRLAGVEFEYIPEV</sequence>
<dbReference type="Pfam" id="PF01926">
    <property type="entry name" value="MMR_HSR1"/>
    <property type="match status" value="1"/>
</dbReference>
<feature type="binding site" evidence="9">
    <location>
        <begin position="211"/>
        <end position="214"/>
    </location>
    <ligand>
        <name>GTP</name>
        <dbReference type="ChEBI" id="CHEBI:37565"/>
    </ligand>
</feature>
<evidence type="ECO:0000313" key="14">
    <source>
        <dbReference type="Proteomes" id="UP000265341"/>
    </source>
</evidence>
<dbReference type="SUPFAM" id="SSF102741">
    <property type="entry name" value="Obg GTP-binding protein C-terminal domain"/>
    <property type="match status" value="1"/>
</dbReference>
<feature type="domain" description="Obg" evidence="12">
    <location>
        <begin position="1"/>
        <end position="157"/>
    </location>
</feature>
<comment type="subcellular location">
    <subcellularLocation>
        <location evidence="9">Cytoplasm</location>
    </subcellularLocation>
</comment>
<evidence type="ECO:0000259" key="10">
    <source>
        <dbReference type="PROSITE" id="PS51710"/>
    </source>
</evidence>
<dbReference type="RefSeq" id="WP_119277884.1">
    <property type="nucleotide sequence ID" value="NZ_QWLA01000035.1"/>
</dbReference>
<dbReference type="CDD" id="cd01898">
    <property type="entry name" value="Obg"/>
    <property type="match status" value="1"/>
</dbReference>
<dbReference type="PANTHER" id="PTHR11702:SF31">
    <property type="entry name" value="MITOCHONDRIAL RIBOSOME-ASSOCIATED GTPASE 2"/>
    <property type="match status" value="1"/>
</dbReference>